<evidence type="ECO:0000313" key="2">
    <source>
        <dbReference type="EMBL" id="JAP22403.1"/>
    </source>
</evidence>
<reference evidence="2" key="1">
    <citation type="submission" date="2015-12" db="EMBL/GenBank/DDBJ databases">
        <title>Gene expression during late stages of embryo sac development: a critical building block for successful pollen-pistil interactions.</title>
        <authorList>
            <person name="Liu Y."/>
            <person name="Joly V."/>
            <person name="Sabar M."/>
            <person name="Matton D.P."/>
        </authorList>
    </citation>
    <scope>NUCLEOTIDE SEQUENCE</scope>
</reference>
<evidence type="ECO:0000256" key="1">
    <source>
        <dbReference type="SAM" id="MobiDB-lite"/>
    </source>
</evidence>
<feature type="compositionally biased region" description="Basic and acidic residues" evidence="1">
    <location>
        <begin position="87"/>
        <end position="125"/>
    </location>
</feature>
<feature type="region of interest" description="Disordered" evidence="1">
    <location>
        <begin position="21"/>
        <end position="125"/>
    </location>
</feature>
<organism evidence="2">
    <name type="scientific">Solanum chacoense</name>
    <name type="common">Chaco potato</name>
    <dbReference type="NCBI Taxonomy" id="4108"/>
    <lineage>
        <taxon>Eukaryota</taxon>
        <taxon>Viridiplantae</taxon>
        <taxon>Streptophyta</taxon>
        <taxon>Embryophyta</taxon>
        <taxon>Tracheophyta</taxon>
        <taxon>Spermatophyta</taxon>
        <taxon>Magnoliopsida</taxon>
        <taxon>eudicotyledons</taxon>
        <taxon>Gunneridae</taxon>
        <taxon>Pentapetalae</taxon>
        <taxon>asterids</taxon>
        <taxon>lamiids</taxon>
        <taxon>Solanales</taxon>
        <taxon>Solanaceae</taxon>
        <taxon>Solanoideae</taxon>
        <taxon>Solaneae</taxon>
        <taxon>Solanum</taxon>
    </lineage>
</organism>
<feature type="compositionally biased region" description="Basic and acidic residues" evidence="1">
    <location>
        <begin position="43"/>
        <end position="64"/>
    </location>
</feature>
<accession>A0A0V0HQL3</accession>
<protein>
    <submittedName>
        <fullName evidence="2">Putative ovule protein</fullName>
    </submittedName>
</protein>
<sequence length="153" mass="17956">MQRHSTSICLLKILPNTHETTTHTRTRLMLQTTKTYSTPTQPLDHHTRGEPKRKSQSRKGEKVSRERKKMNQQTASAHKKQNINRGVEIERSLPFRRRRTEDRRADRDSTTKIEPENDSRNLGRKKIEPKTETIVPLFSRCIVYSKFFSSNSP</sequence>
<dbReference type="EMBL" id="GEDG01016608">
    <property type="protein sequence ID" value="JAP22403.1"/>
    <property type="molecule type" value="Transcribed_RNA"/>
</dbReference>
<dbReference type="AlphaFoldDB" id="A0A0V0HQL3"/>
<proteinExistence type="predicted"/>
<name>A0A0V0HQL3_SOLCH</name>